<dbReference type="InterPro" id="IPR036390">
    <property type="entry name" value="WH_DNA-bd_sf"/>
</dbReference>
<dbReference type="EMBL" id="AWVM01000012">
    <property type="protein sequence ID" value="ERK54024.1"/>
    <property type="molecule type" value="Genomic_DNA"/>
</dbReference>
<gene>
    <name evidence="5" type="ORF">HMPREF9015_00249</name>
</gene>
<name>U2QD08_LEPWF</name>
<dbReference type="GO" id="GO:0045892">
    <property type="term" value="P:negative regulation of DNA-templated transcription"/>
    <property type="evidence" value="ECO:0007669"/>
    <property type="project" value="TreeGrafter"/>
</dbReference>
<sequence length="240" mass="28081">MKGDMSVSKYKEVYNDIKEKITNGTFKAREFLESESELARKYSYSKDTIRKALSMLELDGYIQKIKGKNSMVLENGRFKNSLSNLRTSKELNKIENIDIATNLVELSVVSGIKEIMDIFEVSEEVSFYKVSRIRILEGEALEYETTYFDMRIVPFLDKKIAESSTYDYLEKKLHLKISHSRREIKFRYATEDEKKYMDLKDFNAVIVVESHTYLSNGTLFQYGINSYRPDKFVFSTVAKR</sequence>
<keyword evidence="1" id="KW-0805">Transcription regulation</keyword>
<dbReference type="InterPro" id="IPR011663">
    <property type="entry name" value="UTRA"/>
</dbReference>
<comment type="caution">
    <text evidence="5">The sequence shown here is derived from an EMBL/GenBank/DDBJ whole genome shotgun (WGS) entry which is preliminary data.</text>
</comment>
<dbReference type="AlphaFoldDB" id="U2QD08"/>
<dbReference type="HOGENOM" id="CLU_063236_5_2_0"/>
<keyword evidence="3" id="KW-0804">Transcription</keyword>
<reference evidence="5 6" key="1">
    <citation type="submission" date="2013-06" db="EMBL/GenBank/DDBJ databases">
        <authorList>
            <person name="Weinstock G."/>
            <person name="Sodergren E."/>
            <person name="Lobos E.A."/>
            <person name="Fulton L."/>
            <person name="Fulton R."/>
            <person name="Courtney L."/>
            <person name="Fronick C."/>
            <person name="O'Laughlin M."/>
            <person name="Godfrey J."/>
            <person name="Wilson R.M."/>
            <person name="Miner T."/>
            <person name="Farmer C."/>
            <person name="Delehaunty K."/>
            <person name="Cordes M."/>
            <person name="Minx P."/>
            <person name="Tomlinson C."/>
            <person name="Chen J."/>
            <person name="Wollam A."/>
            <person name="Pepin K.H."/>
            <person name="Bhonagiri V."/>
            <person name="Zhang X."/>
            <person name="Warren W."/>
            <person name="Mitreva M."/>
            <person name="Mardis E.R."/>
            <person name="Wilson R.K."/>
        </authorList>
    </citation>
    <scope>NUCLEOTIDE SEQUENCE [LARGE SCALE GENOMIC DNA]</scope>
    <source>
        <strain evidence="5 6">F0279</strain>
    </source>
</reference>
<evidence type="ECO:0000259" key="4">
    <source>
        <dbReference type="PROSITE" id="PS50949"/>
    </source>
</evidence>
<evidence type="ECO:0000256" key="2">
    <source>
        <dbReference type="ARBA" id="ARBA00023125"/>
    </source>
</evidence>
<dbReference type="CDD" id="cd07377">
    <property type="entry name" value="WHTH_GntR"/>
    <property type="match status" value="1"/>
</dbReference>
<evidence type="ECO:0000313" key="6">
    <source>
        <dbReference type="Proteomes" id="UP000016626"/>
    </source>
</evidence>
<evidence type="ECO:0000256" key="1">
    <source>
        <dbReference type="ARBA" id="ARBA00023015"/>
    </source>
</evidence>
<dbReference type="PRINTS" id="PR00035">
    <property type="entry name" value="HTHGNTR"/>
</dbReference>
<dbReference type="PANTHER" id="PTHR44846">
    <property type="entry name" value="MANNOSYL-D-GLYCERATE TRANSPORT/METABOLISM SYSTEM REPRESSOR MNGR-RELATED"/>
    <property type="match status" value="1"/>
</dbReference>
<dbReference type="Gene3D" id="3.40.1410.10">
    <property type="entry name" value="Chorismate lyase-like"/>
    <property type="match status" value="1"/>
</dbReference>
<dbReference type="Proteomes" id="UP000016626">
    <property type="component" value="Unassembled WGS sequence"/>
</dbReference>
<protein>
    <submittedName>
        <fullName evidence="5">Putative trehalose operon repressor</fullName>
    </submittedName>
</protein>
<proteinExistence type="predicted"/>
<feature type="domain" description="HTH gntR-type" evidence="4">
    <location>
        <begin position="7"/>
        <end position="75"/>
    </location>
</feature>
<dbReference type="Gene3D" id="1.10.10.10">
    <property type="entry name" value="Winged helix-like DNA-binding domain superfamily/Winged helix DNA-binding domain"/>
    <property type="match status" value="1"/>
</dbReference>
<evidence type="ECO:0000256" key="3">
    <source>
        <dbReference type="ARBA" id="ARBA00023163"/>
    </source>
</evidence>
<dbReference type="InterPro" id="IPR000524">
    <property type="entry name" value="Tscrpt_reg_HTH_GntR"/>
</dbReference>
<keyword evidence="2" id="KW-0238">DNA-binding</keyword>
<dbReference type="SMART" id="SM00866">
    <property type="entry name" value="UTRA"/>
    <property type="match status" value="1"/>
</dbReference>
<dbReference type="SUPFAM" id="SSF64288">
    <property type="entry name" value="Chorismate lyase-like"/>
    <property type="match status" value="1"/>
</dbReference>
<dbReference type="eggNOG" id="COG2188">
    <property type="taxonomic scope" value="Bacteria"/>
</dbReference>
<dbReference type="GO" id="GO:0003677">
    <property type="term" value="F:DNA binding"/>
    <property type="evidence" value="ECO:0007669"/>
    <property type="project" value="UniProtKB-KW"/>
</dbReference>
<organism evidence="5 6">
    <name type="scientific">Leptotrichia wadei (strain F0279)</name>
    <dbReference type="NCBI Taxonomy" id="888055"/>
    <lineage>
        <taxon>Bacteria</taxon>
        <taxon>Fusobacteriati</taxon>
        <taxon>Fusobacteriota</taxon>
        <taxon>Fusobacteriia</taxon>
        <taxon>Fusobacteriales</taxon>
        <taxon>Leptotrichiaceae</taxon>
        <taxon>Leptotrichia</taxon>
    </lineage>
</organism>
<accession>U2QD08</accession>
<dbReference type="InterPro" id="IPR036388">
    <property type="entry name" value="WH-like_DNA-bd_sf"/>
</dbReference>
<dbReference type="InterPro" id="IPR050679">
    <property type="entry name" value="Bact_HTH_transcr_reg"/>
</dbReference>
<dbReference type="GO" id="GO:0003700">
    <property type="term" value="F:DNA-binding transcription factor activity"/>
    <property type="evidence" value="ECO:0007669"/>
    <property type="project" value="InterPro"/>
</dbReference>
<evidence type="ECO:0000313" key="5">
    <source>
        <dbReference type="EMBL" id="ERK54024.1"/>
    </source>
</evidence>
<dbReference type="InterPro" id="IPR028978">
    <property type="entry name" value="Chorismate_lyase_/UTRA_dom_sf"/>
</dbReference>
<dbReference type="Pfam" id="PF07702">
    <property type="entry name" value="UTRA"/>
    <property type="match status" value="1"/>
</dbReference>
<dbReference type="Pfam" id="PF00392">
    <property type="entry name" value="GntR"/>
    <property type="match status" value="1"/>
</dbReference>
<dbReference type="SUPFAM" id="SSF46785">
    <property type="entry name" value="Winged helix' DNA-binding domain"/>
    <property type="match status" value="1"/>
</dbReference>
<dbReference type="PANTHER" id="PTHR44846:SF12">
    <property type="entry name" value="HTH-TYPE TRANSCRIPTIONAL REGULATOR TRER"/>
    <property type="match status" value="1"/>
</dbReference>
<dbReference type="PATRIC" id="fig|888055.3.peg.243"/>
<dbReference type="PROSITE" id="PS50949">
    <property type="entry name" value="HTH_GNTR"/>
    <property type="match status" value="1"/>
</dbReference>
<dbReference type="SMART" id="SM00345">
    <property type="entry name" value="HTH_GNTR"/>
    <property type="match status" value="1"/>
</dbReference>